<name>A0A366LCN0_9ACTN</name>
<proteinExistence type="predicted"/>
<protein>
    <recommendedName>
        <fullName evidence="3">RacP protein</fullName>
    </recommendedName>
</protein>
<evidence type="ECO:0000313" key="1">
    <source>
        <dbReference type="EMBL" id="RBQ11648.1"/>
    </source>
</evidence>
<dbReference type="AlphaFoldDB" id="A0A366LCN0"/>
<keyword evidence="2" id="KW-1185">Reference proteome</keyword>
<dbReference type="OrthoDB" id="3297408at2"/>
<organism evidence="1 2">
    <name type="scientific">Spongiactinospora rosea</name>
    <dbReference type="NCBI Taxonomy" id="2248750"/>
    <lineage>
        <taxon>Bacteria</taxon>
        <taxon>Bacillati</taxon>
        <taxon>Actinomycetota</taxon>
        <taxon>Actinomycetes</taxon>
        <taxon>Streptosporangiales</taxon>
        <taxon>Streptosporangiaceae</taxon>
        <taxon>Spongiactinospora</taxon>
    </lineage>
</organism>
<accession>A0A366LCN0</accession>
<comment type="caution">
    <text evidence="1">The sequence shown here is derived from an EMBL/GenBank/DDBJ whole genome shotgun (WGS) entry which is preliminary data.</text>
</comment>
<reference evidence="1 2" key="1">
    <citation type="submission" date="2018-06" db="EMBL/GenBank/DDBJ databases">
        <title>Sphaerisporangium craniellae sp. nov., isolated from a marine sponge in the South China Sea.</title>
        <authorList>
            <person name="Li L."/>
        </authorList>
    </citation>
    <scope>NUCLEOTIDE SEQUENCE [LARGE SCALE GENOMIC DNA]</scope>
    <source>
        <strain evidence="1 2">LHW63015</strain>
    </source>
</reference>
<evidence type="ECO:0000313" key="2">
    <source>
        <dbReference type="Proteomes" id="UP000253303"/>
    </source>
</evidence>
<dbReference type="EMBL" id="QMEY01000057">
    <property type="protein sequence ID" value="RBQ11648.1"/>
    <property type="molecule type" value="Genomic_DNA"/>
</dbReference>
<dbReference type="RefSeq" id="WP_113986935.1">
    <property type="nucleotide sequence ID" value="NZ_QMEY01000057.1"/>
</dbReference>
<gene>
    <name evidence="1" type="ORF">DP939_44945</name>
</gene>
<sequence length="138" mass="15222">MPSRGLAANVCGDQVRLALLEARPAGLTARQLVGATKLSLYQVRKGILYIREVSAMAHLTPLIWTPDDGYRFSSQPDDWIAYERSRMRTELTRISRLLSATVAPHAAARPEEEWVNLVLGQLNVVQAALSLLNKAGRA</sequence>
<dbReference type="Proteomes" id="UP000253303">
    <property type="component" value="Unassembled WGS sequence"/>
</dbReference>
<evidence type="ECO:0008006" key="3">
    <source>
        <dbReference type="Google" id="ProtNLM"/>
    </source>
</evidence>